<keyword evidence="2" id="KW-0732">Signal</keyword>
<feature type="region of interest" description="Disordered" evidence="1">
    <location>
        <begin position="32"/>
        <end position="59"/>
    </location>
</feature>
<evidence type="ECO:0008006" key="5">
    <source>
        <dbReference type="Google" id="ProtNLM"/>
    </source>
</evidence>
<dbReference type="Proteomes" id="UP000236728">
    <property type="component" value="Unassembled WGS sequence"/>
</dbReference>
<dbReference type="AlphaFoldDB" id="A0A1H5YDG4"/>
<keyword evidence="4" id="KW-1185">Reference proteome</keyword>
<gene>
    <name evidence="3" type="ORF">SAMN05421819_2254</name>
</gene>
<protein>
    <recommendedName>
        <fullName evidence="5">Carboxypeptidase regulatory-like domain-containing protein</fullName>
    </recommendedName>
</protein>
<dbReference type="InterPro" id="IPR013784">
    <property type="entry name" value="Carb-bd-like_fold"/>
</dbReference>
<feature type="signal peptide" evidence="2">
    <location>
        <begin position="1"/>
        <end position="28"/>
    </location>
</feature>
<feature type="region of interest" description="Disordered" evidence="1">
    <location>
        <begin position="383"/>
        <end position="408"/>
    </location>
</feature>
<evidence type="ECO:0000313" key="3">
    <source>
        <dbReference type="EMBL" id="SEG22093.1"/>
    </source>
</evidence>
<reference evidence="3 4" key="1">
    <citation type="submission" date="2016-10" db="EMBL/GenBank/DDBJ databases">
        <authorList>
            <person name="de Groot N.N."/>
        </authorList>
    </citation>
    <scope>NUCLEOTIDE SEQUENCE [LARGE SCALE GENOMIC DNA]</scope>
    <source>
        <strain evidence="3 4">DSM 22489</strain>
    </source>
</reference>
<proteinExistence type="predicted"/>
<dbReference type="EMBL" id="FNVA01000003">
    <property type="protein sequence ID" value="SEG22093.1"/>
    <property type="molecule type" value="Genomic_DNA"/>
</dbReference>
<feature type="compositionally biased region" description="Polar residues" evidence="1">
    <location>
        <begin position="396"/>
        <end position="408"/>
    </location>
</feature>
<sequence>MHPQGRWWKSLVVPSAALCLLAPLGAWATGQLPPAPEGQQAVQGQLSGQAGQAGQTGGAGAYARSSAELTGSVSGRVVFGDTQQPARFSQVVLIPVQNVQTDSSRPGIVRGFVGFGGSGGNARTDLDGNFVMTNVTTGDYYVAGQAAGYISETMVLQARVADGADAQALLASLPTVHVTAGSMATANVSLTRGGTVAGRIQWEDGSPAAGVQVSGLMMTAGTSTTAAVNQSGGRAINIAGAANAMSDDRGMFRITGLAPGTYVVRATLMAPSVGGNTNFMQRTQALTIYAPGKLRRSDAQSITLHQGEERDDLQWVIDLHALHTVTGRVGATSGPEPESGSVRLVDTTDSTLNRTAAIASDGTFTLSYVPSGNYTLSVNGASSNPMSGNGGRRGGQASTTPGTTYQQYSGSLSVADTDVSGVSINLTPNSSQ</sequence>
<name>A0A1H5YDG4_9BACT</name>
<evidence type="ECO:0000313" key="4">
    <source>
        <dbReference type="Proteomes" id="UP000236728"/>
    </source>
</evidence>
<feature type="compositionally biased region" description="Low complexity" evidence="1">
    <location>
        <begin position="38"/>
        <end position="53"/>
    </location>
</feature>
<accession>A0A1H5YDG4</accession>
<evidence type="ECO:0000256" key="2">
    <source>
        <dbReference type="SAM" id="SignalP"/>
    </source>
</evidence>
<dbReference type="SUPFAM" id="SSF49452">
    <property type="entry name" value="Starch-binding domain-like"/>
    <property type="match status" value="1"/>
</dbReference>
<organism evidence="3 4">
    <name type="scientific">Bryocella elongata</name>
    <dbReference type="NCBI Taxonomy" id="863522"/>
    <lineage>
        <taxon>Bacteria</taxon>
        <taxon>Pseudomonadati</taxon>
        <taxon>Acidobacteriota</taxon>
        <taxon>Terriglobia</taxon>
        <taxon>Terriglobales</taxon>
        <taxon>Acidobacteriaceae</taxon>
        <taxon>Bryocella</taxon>
    </lineage>
</organism>
<dbReference type="GO" id="GO:0030246">
    <property type="term" value="F:carbohydrate binding"/>
    <property type="evidence" value="ECO:0007669"/>
    <property type="project" value="InterPro"/>
</dbReference>
<dbReference type="Gene3D" id="2.60.40.1120">
    <property type="entry name" value="Carboxypeptidase-like, regulatory domain"/>
    <property type="match status" value="1"/>
</dbReference>
<feature type="chain" id="PRO_5009290430" description="Carboxypeptidase regulatory-like domain-containing protein" evidence="2">
    <location>
        <begin position="29"/>
        <end position="432"/>
    </location>
</feature>
<evidence type="ECO:0000256" key="1">
    <source>
        <dbReference type="SAM" id="MobiDB-lite"/>
    </source>
</evidence>